<name>Q6V592_CLODI</name>
<reference evidence="1" key="3">
    <citation type="journal article" date="2004" name="Anaerobe">
        <title>The development of Clostridium difficile genetic systems.</title>
        <authorList>
            <person name="Minton N."/>
            <person name="Carter G."/>
            <person name="Herbert M."/>
            <person name="O'keeffe T."/>
            <person name="Purdy D."/>
            <person name="Elmore M."/>
            <person name="Ostrowski A."/>
            <person name="Pennington O."/>
            <person name="Davis I."/>
        </authorList>
    </citation>
    <scope>NUCLEOTIDE SEQUENCE</scope>
    <source>
        <strain evidence="1">CD6</strain>
        <plasmid evidence="1">pCD6</plasmid>
    </source>
</reference>
<dbReference type="AlphaFoldDB" id="Q6V592"/>
<protein>
    <submittedName>
        <fullName evidence="1">Uncharacterized protein</fullName>
    </submittedName>
</protein>
<geneLocation type="plasmid" evidence="1">
    <name>pCD6</name>
</geneLocation>
<sequence>MKKKFSSACKNSYSNAYECSIITELVLKISVRIKLDIYSTYYFLSFFIKALKDANSSFPIFSLLTESTKLTIESLCTFFTKSDVANSK</sequence>
<reference evidence="1" key="2">
    <citation type="submission" date="2003-07" db="EMBL/GenBank/DDBJ databases">
        <authorList>
            <person name="Minton N.P."/>
        </authorList>
    </citation>
    <scope>NUCLEOTIDE SEQUENCE</scope>
    <source>
        <strain evidence="1">CD6</strain>
        <plasmid evidence="1">pCD6</plasmid>
    </source>
</reference>
<proteinExistence type="predicted"/>
<dbReference type="EMBL" id="AY350745">
    <property type="protein sequence ID" value="AAR13705.1"/>
    <property type="molecule type" value="Genomic_DNA"/>
</dbReference>
<reference evidence="1" key="1">
    <citation type="journal article" date="2002" name="Mol. Microbiol.">
        <title>Conjugative transfer of clostridial shuttle vectors from Escherichia coli to Clostridium difficile through circumvention of the restriction barrier.</title>
        <authorList>
            <person name="Purdy D."/>
            <person name="O'Keeffe T.A."/>
            <person name="Elmore M."/>
            <person name="Herbert M."/>
            <person name="McLeod A."/>
            <person name="Bokori-Brown M."/>
            <person name="Ostrowski A."/>
            <person name="Minton N.P."/>
        </authorList>
    </citation>
    <scope>NUCLEOTIDE SEQUENCE</scope>
    <source>
        <strain evidence="1">CD6</strain>
        <plasmid evidence="1">pCD6</plasmid>
    </source>
</reference>
<evidence type="ECO:0000313" key="1">
    <source>
        <dbReference type="EMBL" id="AAR13705.1"/>
    </source>
</evidence>
<organism evidence="1">
    <name type="scientific">Clostridioides difficile</name>
    <name type="common">Peptoclostridium difficile</name>
    <dbReference type="NCBI Taxonomy" id="1496"/>
    <lineage>
        <taxon>Bacteria</taxon>
        <taxon>Bacillati</taxon>
        <taxon>Bacillota</taxon>
        <taxon>Clostridia</taxon>
        <taxon>Peptostreptococcales</taxon>
        <taxon>Peptostreptococcaceae</taxon>
        <taxon>Clostridioides</taxon>
    </lineage>
</organism>
<keyword evidence="1" id="KW-0614">Plasmid</keyword>
<accession>Q6V592</accession>